<gene>
    <name evidence="1" type="ORF">FB45DRAFT_756998</name>
</gene>
<sequence length="388" mass="45044">MKSPINSLLEHQHQIPKKSPELAELLRDTEYRIDNGLLSEHEEFWRVHYSFLKSRGYLLRYRYSPDRIPVRPSDPKFVPNEEVDEQPSICGVYDVDATHISDSSCVLIKKCAPEEADMYRKYASEPLASHPKNHCIPLIEAIPVPGEAKLDLVVMPFCNGLNLLEVQFQTVGEAVDFFSQICEGLQFMHENQNYLGCRLTHLTNVYRYIDRAHVLKKAIPKPELRNRTQHPVRYYLAGFELSGTQHPSDAPRHTMGEDPKMFLPEFRSKGAPYNRFAVDVFLWARMMSEMLDGRKRVRGFDFMRGLLAEMMNDDPDKRPKMDEVVRRLDGIKWGLSWWKSRARFARADEYHQWQHPECIMGAFGWDPYCNTGVPRPAGQDVPVMHYGS</sequence>
<proteinExistence type="predicted"/>
<keyword evidence="2" id="KW-1185">Reference proteome</keyword>
<evidence type="ECO:0000313" key="2">
    <source>
        <dbReference type="Proteomes" id="UP001221142"/>
    </source>
</evidence>
<evidence type="ECO:0008006" key="3">
    <source>
        <dbReference type="Google" id="ProtNLM"/>
    </source>
</evidence>
<dbReference type="Proteomes" id="UP001221142">
    <property type="component" value="Unassembled WGS sequence"/>
</dbReference>
<dbReference type="EMBL" id="JARKIF010000022">
    <property type="protein sequence ID" value="KAJ7616436.1"/>
    <property type="molecule type" value="Genomic_DNA"/>
</dbReference>
<name>A0AAD7FCW9_9AGAR</name>
<dbReference type="InterPro" id="IPR011009">
    <property type="entry name" value="Kinase-like_dom_sf"/>
</dbReference>
<dbReference type="Gene3D" id="1.10.510.10">
    <property type="entry name" value="Transferase(Phosphotransferase) domain 1"/>
    <property type="match status" value="1"/>
</dbReference>
<accession>A0AAD7FCW9</accession>
<reference evidence="1" key="1">
    <citation type="submission" date="2023-03" db="EMBL/GenBank/DDBJ databases">
        <title>Massive genome expansion in bonnet fungi (Mycena s.s.) driven by repeated elements and novel gene families across ecological guilds.</title>
        <authorList>
            <consortium name="Lawrence Berkeley National Laboratory"/>
            <person name="Harder C.B."/>
            <person name="Miyauchi S."/>
            <person name="Viragh M."/>
            <person name="Kuo A."/>
            <person name="Thoen E."/>
            <person name="Andreopoulos B."/>
            <person name="Lu D."/>
            <person name="Skrede I."/>
            <person name="Drula E."/>
            <person name="Henrissat B."/>
            <person name="Morin E."/>
            <person name="Kohler A."/>
            <person name="Barry K."/>
            <person name="LaButti K."/>
            <person name="Morin E."/>
            <person name="Salamov A."/>
            <person name="Lipzen A."/>
            <person name="Mereny Z."/>
            <person name="Hegedus B."/>
            <person name="Baldrian P."/>
            <person name="Stursova M."/>
            <person name="Weitz H."/>
            <person name="Taylor A."/>
            <person name="Grigoriev I.V."/>
            <person name="Nagy L.G."/>
            <person name="Martin F."/>
            <person name="Kauserud H."/>
        </authorList>
    </citation>
    <scope>NUCLEOTIDE SEQUENCE</scope>
    <source>
        <strain evidence="1">9284</strain>
    </source>
</reference>
<dbReference type="AlphaFoldDB" id="A0AAD7FCW9"/>
<evidence type="ECO:0000313" key="1">
    <source>
        <dbReference type="EMBL" id="KAJ7616436.1"/>
    </source>
</evidence>
<protein>
    <recommendedName>
        <fullName evidence="3">Protein kinase domain-containing protein</fullName>
    </recommendedName>
</protein>
<comment type="caution">
    <text evidence="1">The sequence shown here is derived from an EMBL/GenBank/DDBJ whole genome shotgun (WGS) entry which is preliminary data.</text>
</comment>
<organism evidence="1 2">
    <name type="scientific">Roridomyces roridus</name>
    <dbReference type="NCBI Taxonomy" id="1738132"/>
    <lineage>
        <taxon>Eukaryota</taxon>
        <taxon>Fungi</taxon>
        <taxon>Dikarya</taxon>
        <taxon>Basidiomycota</taxon>
        <taxon>Agaricomycotina</taxon>
        <taxon>Agaricomycetes</taxon>
        <taxon>Agaricomycetidae</taxon>
        <taxon>Agaricales</taxon>
        <taxon>Marasmiineae</taxon>
        <taxon>Mycenaceae</taxon>
        <taxon>Roridomyces</taxon>
    </lineage>
</organism>
<dbReference type="SUPFAM" id="SSF56112">
    <property type="entry name" value="Protein kinase-like (PK-like)"/>
    <property type="match status" value="1"/>
</dbReference>